<evidence type="ECO:0000313" key="3">
    <source>
        <dbReference type="EMBL" id="KKU33705.1"/>
    </source>
</evidence>
<keyword evidence="2" id="KW-0812">Transmembrane</keyword>
<name>A0A0G1SK93_9BACT</name>
<dbReference type="Proteomes" id="UP000034705">
    <property type="component" value="Unassembled WGS sequence"/>
</dbReference>
<keyword evidence="2" id="KW-1133">Transmembrane helix</keyword>
<comment type="caution">
    <text evidence="3">The sequence shown here is derived from an EMBL/GenBank/DDBJ whole genome shotgun (WGS) entry which is preliminary data.</text>
</comment>
<organism evidence="3 4">
    <name type="scientific">Candidatus Uhrbacteria bacterium GW2011_GWF2_46_218</name>
    <dbReference type="NCBI Taxonomy" id="1619001"/>
    <lineage>
        <taxon>Bacteria</taxon>
        <taxon>Candidatus Uhriibacteriota</taxon>
    </lineage>
</organism>
<protein>
    <submittedName>
        <fullName evidence="3">Uncharacterized protein</fullName>
    </submittedName>
</protein>
<reference evidence="3 4" key="1">
    <citation type="journal article" date="2015" name="Nature">
        <title>rRNA introns, odd ribosomes, and small enigmatic genomes across a large radiation of phyla.</title>
        <authorList>
            <person name="Brown C.T."/>
            <person name="Hug L.A."/>
            <person name="Thomas B.C."/>
            <person name="Sharon I."/>
            <person name="Castelle C.J."/>
            <person name="Singh A."/>
            <person name="Wilkins M.J."/>
            <person name="Williams K.H."/>
            <person name="Banfield J.F."/>
        </authorList>
    </citation>
    <scope>NUCLEOTIDE SEQUENCE [LARGE SCALE GENOMIC DNA]</scope>
</reference>
<dbReference type="AlphaFoldDB" id="A0A0G1SK93"/>
<dbReference type="EMBL" id="LCMG01000007">
    <property type="protein sequence ID" value="KKU33705.1"/>
    <property type="molecule type" value="Genomic_DNA"/>
</dbReference>
<keyword evidence="2" id="KW-0472">Membrane</keyword>
<accession>A0A0G1SK93</accession>
<evidence type="ECO:0000313" key="4">
    <source>
        <dbReference type="Proteomes" id="UP000034705"/>
    </source>
</evidence>
<gene>
    <name evidence="3" type="ORF">UX45_C0007G0032</name>
</gene>
<feature type="transmembrane region" description="Helical" evidence="2">
    <location>
        <begin position="57"/>
        <end position="77"/>
    </location>
</feature>
<evidence type="ECO:0000256" key="2">
    <source>
        <dbReference type="SAM" id="Phobius"/>
    </source>
</evidence>
<sequence>MPLRSPADGGTKEDSETVIPSELSARGGSATVLSGRTGGRPPKKFMFSDFIESYQEIISAILGIISSVLAIEIFLPLSRNKKRKAKIKLDNFYTIAYAFVKMREDFSVSIADKIHNKENCGWFHSFNFDQIPSASEKTVRKNSGIVFDEQEFFEYTVNNFNVIDDSLRSDFIEYFKVRGPESVSPSNLKCENSKLIRLRKKIEIKIINSYKKYSRIASSLSVVAWFK</sequence>
<proteinExistence type="predicted"/>
<feature type="region of interest" description="Disordered" evidence="1">
    <location>
        <begin position="1"/>
        <end position="20"/>
    </location>
</feature>
<evidence type="ECO:0000256" key="1">
    <source>
        <dbReference type="SAM" id="MobiDB-lite"/>
    </source>
</evidence>